<proteinExistence type="predicted"/>
<dbReference type="EMBL" id="KK198759">
    <property type="protein sequence ID" value="KCW66060.1"/>
    <property type="molecule type" value="Genomic_DNA"/>
</dbReference>
<organism evidence="1">
    <name type="scientific">Eucalyptus grandis</name>
    <name type="common">Flooded gum</name>
    <dbReference type="NCBI Taxonomy" id="71139"/>
    <lineage>
        <taxon>Eukaryota</taxon>
        <taxon>Viridiplantae</taxon>
        <taxon>Streptophyta</taxon>
        <taxon>Embryophyta</taxon>
        <taxon>Tracheophyta</taxon>
        <taxon>Spermatophyta</taxon>
        <taxon>Magnoliopsida</taxon>
        <taxon>eudicotyledons</taxon>
        <taxon>Gunneridae</taxon>
        <taxon>Pentapetalae</taxon>
        <taxon>rosids</taxon>
        <taxon>malvids</taxon>
        <taxon>Myrtales</taxon>
        <taxon>Myrtaceae</taxon>
        <taxon>Myrtoideae</taxon>
        <taxon>Eucalypteae</taxon>
        <taxon>Eucalyptus</taxon>
    </lineage>
</organism>
<reference evidence="1" key="1">
    <citation type="submission" date="2013-07" db="EMBL/GenBank/DDBJ databases">
        <title>The genome of Eucalyptus grandis.</title>
        <authorList>
            <person name="Schmutz J."/>
            <person name="Hayes R."/>
            <person name="Myburg A."/>
            <person name="Tuskan G."/>
            <person name="Grattapaglia D."/>
            <person name="Rokhsar D.S."/>
        </authorList>
    </citation>
    <scope>NUCLEOTIDE SEQUENCE</scope>
    <source>
        <tissue evidence="1">Leaf extractions</tissue>
    </source>
</reference>
<sequence>MKPNHNLTRVHDLDKHRKSKNLAGIFRSLLPSPPSAADHCGASMAEPPLLRWRRLTIVAVHGRAIHFVAARPFGQRWTC</sequence>
<name>A0A059BK36_EUCGR</name>
<dbReference type="InParanoid" id="A0A059BK36"/>
<protein>
    <submittedName>
        <fullName evidence="1">Uncharacterized protein</fullName>
    </submittedName>
</protein>
<dbReference type="Gramene" id="KCW66060">
    <property type="protein sequence ID" value="KCW66060"/>
    <property type="gene ID" value="EUGRSUZ_G03349"/>
</dbReference>
<accession>A0A059BK36</accession>
<gene>
    <name evidence="1" type="ORF">EUGRSUZ_G03349</name>
</gene>
<evidence type="ECO:0000313" key="1">
    <source>
        <dbReference type="EMBL" id="KCW66060.1"/>
    </source>
</evidence>
<dbReference type="AlphaFoldDB" id="A0A059BK36"/>